<name>A0A6C0J7Q6_9ZZZZ</name>
<organism evidence="1">
    <name type="scientific">viral metagenome</name>
    <dbReference type="NCBI Taxonomy" id="1070528"/>
    <lineage>
        <taxon>unclassified sequences</taxon>
        <taxon>metagenomes</taxon>
        <taxon>organismal metagenomes</taxon>
    </lineage>
</organism>
<accession>A0A6C0J7Q6</accession>
<reference evidence="1" key="1">
    <citation type="journal article" date="2020" name="Nature">
        <title>Giant virus diversity and host interactions through global metagenomics.</title>
        <authorList>
            <person name="Schulz F."/>
            <person name="Roux S."/>
            <person name="Paez-Espino D."/>
            <person name="Jungbluth S."/>
            <person name="Walsh D.A."/>
            <person name="Denef V.J."/>
            <person name="McMahon K.D."/>
            <person name="Konstantinidis K.T."/>
            <person name="Eloe-Fadrosh E.A."/>
            <person name="Kyrpides N.C."/>
            <person name="Woyke T."/>
        </authorList>
    </citation>
    <scope>NUCLEOTIDE SEQUENCE</scope>
    <source>
        <strain evidence="1">GVMAG-M-3300025860-20</strain>
    </source>
</reference>
<dbReference type="AlphaFoldDB" id="A0A6C0J7Q6"/>
<proteinExistence type="predicted"/>
<protein>
    <submittedName>
        <fullName evidence="1">Uncharacterized protein</fullName>
    </submittedName>
</protein>
<dbReference type="EMBL" id="MN740329">
    <property type="protein sequence ID" value="QHU00756.1"/>
    <property type="molecule type" value="Genomic_DNA"/>
</dbReference>
<evidence type="ECO:0000313" key="1">
    <source>
        <dbReference type="EMBL" id="QHU00756.1"/>
    </source>
</evidence>
<sequence length="52" mass="6088">MESLFTPGYIIYAPRDKWTKNTQNSVINLGRQISKLSALLMKLKIIFFTIFH</sequence>